<feature type="region of interest" description="Disordered" evidence="1">
    <location>
        <begin position="25"/>
        <end position="95"/>
    </location>
</feature>
<proteinExistence type="predicted"/>
<evidence type="ECO:0000256" key="2">
    <source>
        <dbReference type="SAM" id="SignalP"/>
    </source>
</evidence>
<reference evidence="4" key="1">
    <citation type="journal article" date="2019" name="Int. J. Syst. Evol. Microbiol.">
        <title>The Global Catalogue of Microorganisms (GCM) 10K type strain sequencing project: providing services to taxonomists for standard genome sequencing and annotation.</title>
        <authorList>
            <consortium name="The Broad Institute Genomics Platform"/>
            <consortium name="The Broad Institute Genome Sequencing Center for Infectious Disease"/>
            <person name="Wu L."/>
            <person name="Ma J."/>
        </authorList>
    </citation>
    <scope>NUCLEOTIDE SEQUENCE [LARGE SCALE GENOMIC DNA]</scope>
    <source>
        <strain evidence="4">JCM 12125</strain>
    </source>
</reference>
<gene>
    <name evidence="3" type="ORF">ACFPIE_13985</name>
</gene>
<feature type="compositionally biased region" description="Polar residues" evidence="1">
    <location>
        <begin position="40"/>
        <end position="52"/>
    </location>
</feature>
<keyword evidence="4" id="KW-1185">Reference proteome</keyword>
<comment type="caution">
    <text evidence="3">The sequence shown here is derived from an EMBL/GenBank/DDBJ whole genome shotgun (WGS) entry which is preliminary data.</text>
</comment>
<feature type="signal peptide" evidence="2">
    <location>
        <begin position="1"/>
        <end position="23"/>
    </location>
</feature>
<dbReference type="EMBL" id="JBHSLF010000025">
    <property type="protein sequence ID" value="MFC5345031.1"/>
    <property type="molecule type" value="Genomic_DNA"/>
</dbReference>
<keyword evidence="2" id="KW-0732">Signal</keyword>
<feature type="compositionally biased region" description="Low complexity" evidence="1">
    <location>
        <begin position="116"/>
        <end position="133"/>
    </location>
</feature>
<dbReference type="RefSeq" id="WP_374038113.1">
    <property type="nucleotide sequence ID" value="NZ_CP169082.1"/>
</dbReference>
<organism evidence="3 4">
    <name type="scientific">Brevundimonas staleyi</name>
    <dbReference type="NCBI Taxonomy" id="74326"/>
    <lineage>
        <taxon>Bacteria</taxon>
        <taxon>Pseudomonadati</taxon>
        <taxon>Pseudomonadota</taxon>
        <taxon>Alphaproteobacteria</taxon>
        <taxon>Caulobacterales</taxon>
        <taxon>Caulobacteraceae</taxon>
        <taxon>Brevundimonas</taxon>
    </lineage>
</organism>
<protein>
    <submittedName>
        <fullName evidence="3">Superoxide dismutase</fullName>
    </submittedName>
</protein>
<evidence type="ECO:0000313" key="4">
    <source>
        <dbReference type="Proteomes" id="UP001596152"/>
    </source>
</evidence>
<dbReference type="Proteomes" id="UP001596152">
    <property type="component" value="Unassembled WGS sequence"/>
</dbReference>
<evidence type="ECO:0000313" key="3">
    <source>
        <dbReference type="EMBL" id="MFC5345031.1"/>
    </source>
</evidence>
<feature type="region of interest" description="Disordered" evidence="1">
    <location>
        <begin position="109"/>
        <end position="167"/>
    </location>
</feature>
<name>A0ABW0FV46_9CAUL</name>
<accession>A0ABW0FV46</accession>
<sequence length="167" mass="16161">MIRKTVLLAGVTAALLTAAPALAQDAPAAPPAPAAQAQASGSIQLQPGSSVKGSDGSVLGTLEGVQSNAAGEQELTVRGSDGALRGVGLGGLTQSGTDVVVGITSAEFATSPVVEDSAPATTDGAAPAPSEPAATPPAPQPEPSWTQPTTDDSDDTSEPEASPTPQG</sequence>
<feature type="chain" id="PRO_5047068088" evidence="2">
    <location>
        <begin position="24"/>
        <end position="167"/>
    </location>
</feature>
<evidence type="ECO:0000256" key="1">
    <source>
        <dbReference type="SAM" id="MobiDB-lite"/>
    </source>
</evidence>